<dbReference type="SUPFAM" id="SSF48208">
    <property type="entry name" value="Six-hairpin glycosidases"/>
    <property type="match status" value="1"/>
</dbReference>
<accession>A0A3D9IT24</accession>
<evidence type="ECO:0000256" key="1">
    <source>
        <dbReference type="SAM" id="MobiDB-lite"/>
    </source>
</evidence>
<dbReference type="Proteomes" id="UP000256869">
    <property type="component" value="Unassembled WGS sequence"/>
</dbReference>
<dbReference type="OrthoDB" id="9757939at2"/>
<dbReference type="PANTHER" id="PTHR43465:SF2">
    <property type="entry name" value="DUF1680 DOMAIN PROTEIN (AFU_ORTHOLOGUE AFUA_1G08910)"/>
    <property type="match status" value="1"/>
</dbReference>
<dbReference type="Pfam" id="PF20736">
    <property type="entry name" value="Glyco_hydro127M"/>
    <property type="match status" value="1"/>
</dbReference>
<evidence type="ECO:0000313" key="5">
    <source>
        <dbReference type="EMBL" id="RED64943.1"/>
    </source>
</evidence>
<dbReference type="InterPro" id="IPR008928">
    <property type="entry name" value="6-hairpin_glycosidase_sf"/>
</dbReference>
<dbReference type="AlphaFoldDB" id="A0A3D9IT24"/>
<proteinExistence type="predicted"/>
<protein>
    <recommendedName>
        <fullName evidence="7">Glycoside hydrolase family 127 protein</fullName>
    </recommendedName>
</protein>
<evidence type="ECO:0000259" key="4">
    <source>
        <dbReference type="Pfam" id="PF20737"/>
    </source>
</evidence>
<reference evidence="5 6" key="1">
    <citation type="submission" date="2018-07" db="EMBL/GenBank/DDBJ databases">
        <title>Genomic Encyclopedia of Type Strains, Phase III (KMG-III): the genomes of soil and plant-associated and newly described type strains.</title>
        <authorList>
            <person name="Whitman W."/>
        </authorList>
    </citation>
    <scope>NUCLEOTIDE SEQUENCE [LARGE SCALE GENOMIC DNA]</scope>
    <source>
        <strain evidence="5 6">CECT 8236</strain>
    </source>
</reference>
<dbReference type="GO" id="GO:0005975">
    <property type="term" value="P:carbohydrate metabolic process"/>
    <property type="evidence" value="ECO:0007669"/>
    <property type="project" value="InterPro"/>
</dbReference>
<evidence type="ECO:0000313" key="6">
    <source>
        <dbReference type="Proteomes" id="UP000256869"/>
    </source>
</evidence>
<dbReference type="InterPro" id="IPR049049">
    <property type="entry name" value="Beta-AFase-like_GH127_C"/>
</dbReference>
<feature type="domain" description="Non-reducing end beta-L-arabinofuranosidase-like GH127 catalytic" evidence="2">
    <location>
        <begin position="18"/>
        <end position="428"/>
    </location>
</feature>
<dbReference type="PANTHER" id="PTHR43465">
    <property type="entry name" value="DUF1680 DOMAIN PROTEIN (AFU_ORTHOLOGUE AFUA_1G08910)"/>
    <property type="match status" value="1"/>
</dbReference>
<gene>
    <name evidence="5" type="ORF">DFP95_102365</name>
</gene>
<dbReference type="InterPro" id="IPR012878">
    <property type="entry name" value="Beta-AFase-like_GH127_cat"/>
</dbReference>
<comment type="caution">
    <text evidence="5">The sequence shown here is derived from an EMBL/GenBank/DDBJ whole genome shotgun (WGS) entry which is preliminary data.</text>
</comment>
<dbReference type="EMBL" id="QRDY01000002">
    <property type="protein sequence ID" value="RED64943.1"/>
    <property type="molecule type" value="Genomic_DNA"/>
</dbReference>
<dbReference type="Pfam" id="PF20737">
    <property type="entry name" value="Glyco_hydro127C"/>
    <property type="match status" value="1"/>
</dbReference>
<dbReference type="InterPro" id="IPR049174">
    <property type="entry name" value="Beta-AFase-like"/>
</dbReference>
<dbReference type="Pfam" id="PF07944">
    <property type="entry name" value="Beta-AFase-like_GH127_cat"/>
    <property type="match status" value="1"/>
</dbReference>
<evidence type="ECO:0000259" key="2">
    <source>
        <dbReference type="Pfam" id="PF07944"/>
    </source>
</evidence>
<organism evidence="5 6">
    <name type="scientific">Cohnella lupini</name>
    <dbReference type="NCBI Taxonomy" id="1294267"/>
    <lineage>
        <taxon>Bacteria</taxon>
        <taxon>Bacillati</taxon>
        <taxon>Bacillota</taxon>
        <taxon>Bacilli</taxon>
        <taxon>Bacillales</taxon>
        <taxon>Paenibacillaceae</taxon>
        <taxon>Cohnella</taxon>
    </lineage>
</organism>
<evidence type="ECO:0000259" key="3">
    <source>
        <dbReference type="Pfam" id="PF20736"/>
    </source>
</evidence>
<feature type="domain" description="Non-reducing end beta-L-arabinofuranosidase-like GH127 C-terminal" evidence="4">
    <location>
        <begin position="539"/>
        <end position="652"/>
    </location>
</feature>
<dbReference type="RefSeq" id="WP_115991686.1">
    <property type="nucleotide sequence ID" value="NZ_QRDY01000002.1"/>
</dbReference>
<feature type="region of interest" description="Disordered" evidence="1">
    <location>
        <begin position="652"/>
        <end position="674"/>
    </location>
</feature>
<keyword evidence="6" id="KW-1185">Reference proteome</keyword>
<feature type="domain" description="Non-reducing end beta-L-arabinofuranosidase-like GH127 middle" evidence="3">
    <location>
        <begin position="440"/>
        <end position="536"/>
    </location>
</feature>
<sequence>MRKLSDSNVVFLQKAIIQDDFWSPYIALVRDVVVPYQWEALNDRIEGTEPSHAIRNFKIAAGLEQGEFYGMVFQDSDVSKWLEAVGYLLELGPDPELEAVADDIVETIAKAQQEDGYLNTYFTLKEPEGRWTNLAECHELYCAGHLIEAAVAYYRATGKDRILNVACRLADCIDDVFGPEEGKINGYDGHQEIELALVKLYHATQHDKYLELARFFLDERGKLPHFYDEEFRKRNGRTHFPGLKMTADKFYSQAHLPVRQQTTAEGHAVRVVYMCSGMADVALETKDPDLLAACRALWSNIVSKRMYITGAIGSMSYGESFTLDYDLPSGTAYAETCASIGLIFFAHRMLKIEPKSEYADVLERALYNTVIGGMSRDGKHFFYVNPLEVWPEGIRKNKNYEHVKVERQQWFGCACCPPNIARLLASLSTYVYSVKDNTAYTHLYIGSEARLELAGQTVSLIQRSELPWEGVVRFEVAMQRTSRFTLALRIPDWSGSPDIRVNGKAVVVADYQEINGYIHVDREWSSGDIVHLVLPMPINYMKGNPLIRETIGKVAIQRGPMVYCIEEADNGPHLHQLFLEQGAGADGRLEFEQEMLGGLLTLAMPANRIVEEGWGDRLYKANADTKVEKTTALFIPYFAWANRGAGEMRVWVSGSDSGQGGKRMGQSRQSTADS</sequence>
<dbReference type="Gene3D" id="1.50.10.20">
    <property type="match status" value="1"/>
</dbReference>
<name>A0A3D9IT24_9BACL</name>
<evidence type="ECO:0008006" key="7">
    <source>
        <dbReference type="Google" id="ProtNLM"/>
    </source>
</evidence>
<dbReference type="InterPro" id="IPR049046">
    <property type="entry name" value="Beta-AFase-like_GH127_middle"/>
</dbReference>